<feature type="compositionally biased region" description="Polar residues" evidence="1">
    <location>
        <begin position="272"/>
        <end position="289"/>
    </location>
</feature>
<feature type="region of interest" description="Disordered" evidence="1">
    <location>
        <begin position="70"/>
        <end position="149"/>
    </location>
</feature>
<dbReference type="Pfam" id="PF00211">
    <property type="entry name" value="Guanylate_cyc"/>
    <property type="match status" value="1"/>
</dbReference>
<feature type="transmembrane region" description="Helical" evidence="2">
    <location>
        <begin position="329"/>
        <end position="348"/>
    </location>
</feature>
<dbReference type="InterPro" id="IPR029787">
    <property type="entry name" value="Nucleotide_cyclase"/>
</dbReference>
<dbReference type="SUPFAM" id="SSF55073">
    <property type="entry name" value="Nucleotide cyclase"/>
    <property type="match status" value="1"/>
</dbReference>
<dbReference type="PANTHER" id="PTHR43336:SF3">
    <property type="entry name" value="GUANYLATE CYCLASE DOMAIN-CONTAINING PROTEIN"/>
    <property type="match status" value="1"/>
</dbReference>
<reference evidence="4" key="1">
    <citation type="submission" date="2021-01" db="EMBL/GenBank/DDBJ databases">
        <authorList>
            <person name="Corre E."/>
            <person name="Pelletier E."/>
            <person name="Niang G."/>
            <person name="Scheremetjew M."/>
            <person name="Finn R."/>
            <person name="Kale V."/>
            <person name="Holt S."/>
            <person name="Cochrane G."/>
            <person name="Meng A."/>
            <person name="Brown T."/>
            <person name="Cohen L."/>
        </authorList>
    </citation>
    <scope>NUCLEOTIDE SEQUENCE</scope>
    <source>
        <strain evidence="4">CCAP979/52</strain>
    </source>
</reference>
<evidence type="ECO:0000259" key="3">
    <source>
        <dbReference type="PROSITE" id="PS50125"/>
    </source>
</evidence>
<gene>
    <name evidence="4" type="ORF">CCUR1050_LOCUS19988</name>
</gene>
<proteinExistence type="predicted"/>
<dbReference type="GO" id="GO:0009190">
    <property type="term" value="P:cyclic nucleotide biosynthetic process"/>
    <property type="evidence" value="ECO:0007669"/>
    <property type="project" value="InterPro"/>
</dbReference>
<organism evidence="4">
    <name type="scientific">Cryptomonas curvata</name>
    <dbReference type="NCBI Taxonomy" id="233186"/>
    <lineage>
        <taxon>Eukaryota</taxon>
        <taxon>Cryptophyceae</taxon>
        <taxon>Cryptomonadales</taxon>
        <taxon>Cryptomonadaceae</taxon>
        <taxon>Cryptomonas</taxon>
    </lineage>
</organism>
<dbReference type="CDD" id="cd07302">
    <property type="entry name" value="CHD"/>
    <property type="match status" value="1"/>
</dbReference>
<dbReference type="InterPro" id="IPR001054">
    <property type="entry name" value="A/G_cyclase"/>
</dbReference>
<dbReference type="PROSITE" id="PS50125">
    <property type="entry name" value="GUANYLATE_CYCLASE_2"/>
    <property type="match status" value="1"/>
</dbReference>
<feature type="domain" description="Guanylate cyclase" evidence="3">
    <location>
        <begin position="753"/>
        <end position="895"/>
    </location>
</feature>
<feature type="compositionally biased region" description="Basic and acidic residues" evidence="1">
    <location>
        <begin position="110"/>
        <end position="122"/>
    </location>
</feature>
<dbReference type="EMBL" id="HBEZ01036414">
    <property type="protein sequence ID" value="CAD8642304.1"/>
    <property type="molecule type" value="Transcribed_RNA"/>
</dbReference>
<dbReference type="AlphaFoldDB" id="A0A7S0QPJ5"/>
<sequence length="1056" mass="117748">MNVSSHCYDVNVPDFKARPSAAKLNENGHYLSTISVPEEIVGTIRTLNDPTSFEVSIRLKPLRPKLGRISHREQTHEASSPINLDQPMTGTSGSDALLWPSRKSPTASDLRVKDHHEKDRVVLKPLPSNKGASSRQRNMSSVPGRVTADSQDSLLNGLDVEPNGMEVEEDEALTAPPQFHRVPNRRTSRCRRSAIYLDDKGAQIDFGLGLQGGGDSVHEARRKEIARSRWVKAIWYASEEAHRRRAERKALLKNLGSLDRAQMRRGSKTGFKGSSTDLTGKVCQSSSPLRNRPCPSPATISDRKSSLRSIGSVAHFNDRYGSRLRTMSSYLVSASLFYVIYGVDWYIIAIEEASKSQAAMVHSLMVVCFFIFLVDLIISLVFHPAFKLQWNAFLCLEILVVVCSVPDFIYSLFAITAPSLGTYGGLIHAIRLWKSVELSIRVGTRASRAIRVMHLFNTWRVGGRRVRASNAVLDQVQNMKEEEEYDGGSNAEQVGLTSIGVVLENTVSCHHILIVGVMLLSKWGSEALMLCDRFDHAHSDLEFLLSTFRVCNVTGNNCQSLIPQSFARKVSLNGQRLLFLKLNGDVVYGNETRKDVHRQYPYPEVIVATFPPAELGDGKANSTMHLLNRKQVVMECWAHTMEATVLILFLLIFTTSLSTMIRSHIISPLKRIVKTVLALEVDPLRPLHRKKNRNSIPKDIYEVSLIENALHKIAALMQLGFGEAGANIIQENMRLGDELQVNSEVAGKVVHAIFGFCDIRNFTDCTEVLQVDVVKLVNGVASIVHESVVNNLGAPNKNIGDAFLLVWKPKGSHSITKVAESALRSYIRIIIEISRCKKLERWAKKKQIQARMPGFQLKMGFGMHYGWAIEGAIGSLHKIDASYLSPHVNIASRLESATKQFGVYILFSEDVYTLLSFDVQNLCRRVDRVTLKGSVKPLKLYTYDVPVLKQRGGNLEDDVDVSSPSVGMQDFFNNLAPPYTDSGFRNLWTFALDLYNGGPSGSTADWVAARRIAQDLLLQIPDDGPTKSLLAVMDKLQQQDGKAPDDWRGYRTLDEK</sequence>
<keyword evidence="2" id="KW-0812">Transmembrane</keyword>
<dbReference type="GO" id="GO:0035556">
    <property type="term" value="P:intracellular signal transduction"/>
    <property type="evidence" value="ECO:0007669"/>
    <property type="project" value="InterPro"/>
</dbReference>
<feature type="transmembrane region" description="Helical" evidence="2">
    <location>
        <begin position="360"/>
        <end position="382"/>
    </location>
</feature>
<evidence type="ECO:0000313" key="4">
    <source>
        <dbReference type="EMBL" id="CAD8642304.1"/>
    </source>
</evidence>
<feature type="region of interest" description="Disordered" evidence="1">
    <location>
        <begin position="264"/>
        <end position="303"/>
    </location>
</feature>
<feature type="compositionally biased region" description="Polar residues" evidence="1">
    <location>
        <begin position="130"/>
        <end position="141"/>
    </location>
</feature>
<dbReference type="Gene3D" id="3.30.70.1230">
    <property type="entry name" value="Nucleotide cyclase"/>
    <property type="match status" value="1"/>
</dbReference>
<name>A0A7S0QPJ5_9CRYP</name>
<feature type="transmembrane region" description="Helical" evidence="2">
    <location>
        <begin position="394"/>
        <end position="413"/>
    </location>
</feature>
<evidence type="ECO:0000256" key="2">
    <source>
        <dbReference type="SAM" id="Phobius"/>
    </source>
</evidence>
<evidence type="ECO:0000256" key="1">
    <source>
        <dbReference type="SAM" id="MobiDB-lite"/>
    </source>
</evidence>
<keyword evidence="2" id="KW-0472">Membrane</keyword>
<dbReference type="PANTHER" id="PTHR43336">
    <property type="entry name" value="OXYGEN SENSOR HISTIDINE KINASE RESPONSE REGULATOR DEVS/DOSS"/>
    <property type="match status" value="1"/>
</dbReference>
<keyword evidence="2" id="KW-1133">Transmembrane helix</keyword>
<accession>A0A7S0QPJ5</accession>
<protein>
    <recommendedName>
        <fullName evidence="3">Guanylate cyclase domain-containing protein</fullName>
    </recommendedName>
</protein>
<feature type="compositionally biased region" description="Polar residues" evidence="1">
    <location>
        <begin position="77"/>
        <end position="94"/>
    </location>
</feature>